<proteinExistence type="predicted"/>
<name>A0A1K2E0E1_STRAR</name>
<dbReference type="OrthoDB" id="4299240at2"/>
<accession>A0A1K2E0E1</accession>
<dbReference type="AlphaFoldDB" id="A0A1K2E0E1"/>
<evidence type="ECO:0000313" key="3">
    <source>
        <dbReference type="Proteomes" id="UP000181909"/>
    </source>
</evidence>
<dbReference type="InterPro" id="IPR007278">
    <property type="entry name" value="DUF397"/>
</dbReference>
<reference evidence="2 3" key="1">
    <citation type="submission" date="2016-11" db="EMBL/GenBank/DDBJ databases">
        <authorList>
            <person name="Jaros S."/>
            <person name="Januszkiewicz K."/>
            <person name="Wedrychowicz H."/>
        </authorList>
    </citation>
    <scope>NUCLEOTIDE SEQUENCE [LARGE SCALE GENOMIC DNA]</scope>
    <source>
        <strain evidence="2 3">OK807</strain>
    </source>
</reference>
<gene>
    <name evidence="2" type="ORF">SAMN02787144_1016133</name>
</gene>
<dbReference type="Pfam" id="PF04149">
    <property type="entry name" value="DUF397"/>
    <property type="match status" value="1"/>
</dbReference>
<evidence type="ECO:0000313" key="2">
    <source>
        <dbReference type="EMBL" id="SFY29167.1"/>
    </source>
</evidence>
<dbReference type="STRING" id="1893.SAMN02787144_1016133"/>
<evidence type="ECO:0000259" key="1">
    <source>
        <dbReference type="Pfam" id="PF04149"/>
    </source>
</evidence>
<dbReference type="Proteomes" id="UP000181909">
    <property type="component" value="Unassembled WGS sequence"/>
</dbReference>
<feature type="domain" description="DUF397" evidence="1">
    <location>
        <begin position="10"/>
        <end position="62"/>
    </location>
</feature>
<protein>
    <recommendedName>
        <fullName evidence="1">DUF397 domain-containing protein</fullName>
    </recommendedName>
</protein>
<dbReference type="EMBL" id="FPJO01000016">
    <property type="protein sequence ID" value="SFY29167.1"/>
    <property type="molecule type" value="Genomic_DNA"/>
</dbReference>
<dbReference type="RefSeq" id="WP_072487446.1">
    <property type="nucleotide sequence ID" value="NZ_CP109381.1"/>
</dbReference>
<organism evidence="2 3">
    <name type="scientific">Streptomyces atratus</name>
    <dbReference type="NCBI Taxonomy" id="1893"/>
    <lineage>
        <taxon>Bacteria</taxon>
        <taxon>Bacillati</taxon>
        <taxon>Actinomycetota</taxon>
        <taxon>Actinomycetes</taxon>
        <taxon>Kitasatosporales</taxon>
        <taxon>Streptomycetaceae</taxon>
        <taxon>Streptomyces</taxon>
    </lineage>
</organism>
<sequence>MTGKADLSAANWKKSSFSSGGDNCVEVAFAGGVTGIRDSKVAQCPVLAVTADAFAAFLGGVKDGGLDRTV</sequence>